<evidence type="ECO:0000313" key="11">
    <source>
        <dbReference type="EMBL" id="NEI68801.1"/>
    </source>
</evidence>
<comment type="similarity">
    <text evidence="9">Belongs to the binding-protein-dependent transport system permease family.</text>
</comment>
<dbReference type="Pfam" id="PF00528">
    <property type="entry name" value="BPD_transp_1"/>
    <property type="match status" value="1"/>
</dbReference>
<feature type="transmembrane region" description="Helical" evidence="9">
    <location>
        <begin position="219"/>
        <end position="238"/>
    </location>
</feature>
<keyword evidence="4 9" id="KW-0812">Transmembrane</keyword>
<evidence type="ECO:0000259" key="10">
    <source>
        <dbReference type="PROSITE" id="PS50928"/>
    </source>
</evidence>
<gene>
    <name evidence="11" type="ORF">GR212_04385</name>
</gene>
<dbReference type="EMBL" id="WUEY01000002">
    <property type="protein sequence ID" value="NEI68801.1"/>
    <property type="molecule type" value="Genomic_DNA"/>
</dbReference>
<dbReference type="CDD" id="cd06261">
    <property type="entry name" value="TM_PBP2"/>
    <property type="match status" value="1"/>
</dbReference>
<evidence type="ECO:0000256" key="7">
    <source>
        <dbReference type="ARBA" id="ARBA00022989"/>
    </source>
</evidence>
<keyword evidence="8 9" id="KW-0472">Membrane</keyword>
<keyword evidence="5" id="KW-0571">Peptide transport</keyword>
<evidence type="ECO:0000256" key="6">
    <source>
        <dbReference type="ARBA" id="ARBA00022927"/>
    </source>
</evidence>
<feature type="transmembrane region" description="Helical" evidence="9">
    <location>
        <begin position="282"/>
        <end position="301"/>
    </location>
</feature>
<feature type="transmembrane region" description="Helical" evidence="9">
    <location>
        <begin position="138"/>
        <end position="158"/>
    </location>
</feature>
<accession>A0A6L9TZF4</accession>
<evidence type="ECO:0000313" key="12">
    <source>
        <dbReference type="Proteomes" id="UP000483035"/>
    </source>
</evidence>
<dbReference type="Proteomes" id="UP000483035">
    <property type="component" value="Unassembled WGS sequence"/>
</dbReference>
<dbReference type="InterPro" id="IPR035906">
    <property type="entry name" value="MetI-like_sf"/>
</dbReference>
<dbReference type="PANTHER" id="PTHR43386">
    <property type="entry name" value="OLIGOPEPTIDE TRANSPORT SYSTEM PERMEASE PROTEIN APPC"/>
    <property type="match status" value="1"/>
</dbReference>
<dbReference type="GO" id="GO:0015833">
    <property type="term" value="P:peptide transport"/>
    <property type="evidence" value="ECO:0007669"/>
    <property type="project" value="UniProtKB-KW"/>
</dbReference>
<organism evidence="11 12">
    <name type="scientific">Rhizobium lusitanum</name>
    <dbReference type="NCBI Taxonomy" id="293958"/>
    <lineage>
        <taxon>Bacteria</taxon>
        <taxon>Pseudomonadati</taxon>
        <taxon>Pseudomonadota</taxon>
        <taxon>Alphaproteobacteria</taxon>
        <taxon>Hyphomicrobiales</taxon>
        <taxon>Rhizobiaceae</taxon>
        <taxon>Rhizobium/Agrobacterium group</taxon>
        <taxon>Rhizobium</taxon>
    </lineage>
</organism>
<comment type="subcellular location">
    <subcellularLocation>
        <location evidence="1 9">Cell membrane</location>
        <topology evidence="1 9">Multi-pass membrane protein</topology>
    </subcellularLocation>
</comment>
<dbReference type="RefSeq" id="WP_163985246.1">
    <property type="nucleotide sequence ID" value="NZ_WUEY01000002.1"/>
</dbReference>
<comment type="caution">
    <text evidence="11">The sequence shown here is derived from an EMBL/GenBank/DDBJ whole genome shotgun (WGS) entry which is preliminary data.</text>
</comment>
<keyword evidence="3" id="KW-1003">Cell membrane</keyword>
<evidence type="ECO:0000256" key="3">
    <source>
        <dbReference type="ARBA" id="ARBA00022475"/>
    </source>
</evidence>
<evidence type="ECO:0000256" key="8">
    <source>
        <dbReference type="ARBA" id="ARBA00023136"/>
    </source>
</evidence>
<dbReference type="SUPFAM" id="SSF161098">
    <property type="entry name" value="MetI-like"/>
    <property type="match status" value="1"/>
</dbReference>
<dbReference type="GO" id="GO:0015031">
    <property type="term" value="P:protein transport"/>
    <property type="evidence" value="ECO:0007669"/>
    <property type="project" value="UniProtKB-KW"/>
</dbReference>
<dbReference type="Gene3D" id="1.10.3720.10">
    <property type="entry name" value="MetI-like"/>
    <property type="match status" value="1"/>
</dbReference>
<feature type="transmembrane region" description="Helical" evidence="9">
    <location>
        <begin position="105"/>
        <end position="131"/>
    </location>
</feature>
<feature type="transmembrane region" description="Helical" evidence="9">
    <location>
        <begin position="33"/>
        <end position="55"/>
    </location>
</feature>
<sequence>MADRIQSVAALAPSDPSPSPLTLLLKRLWRERAVRAGAIIVGFVLLAALSAPAVANLLGHGPMEQFQDTALDEMGLPTGPTLDFPLGADGNGRDVLVRTLYGAQVSLIVGIPATTIAMIIGTAIGLVSGFFAGRTDRIISQAIDVALSFPFVVTALSLLSLNRGGTGQPIVPPVIVVILVIALFSWAYFARLTRGLVVELRTSPMVEASRTIGASWARIIWFDILPNILPTIFVYWAVQLPANIVAEATLSFLGLGIQAPMPSWGNMIAEAQRTSLYQNQPWFLAGPGLALFLTVVGFNTLSAGLRTVLDPHHRGA</sequence>
<protein>
    <submittedName>
        <fullName evidence="11">ABC transporter permease subunit</fullName>
    </submittedName>
</protein>
<keyword evidence="7 9" id="KW-1133">Transmembrane helix</keyword>
<keyword evidence="6" id="KW-0653">Protein transport</keyword>
<dbReference type="GO" id="GO:0005886">
    <property type="term" value="C:plasma membrane"/>
    <property type="evidence" value="ECO:0007669"/>
    <property type="project" value="UniProtKB-SubCell"/>
</dbReference>
<proteinExistence type="inferred from homology"/>
<dbReference type="PANTHER" id="PTHR43386:SF1">
    <property type="entry name" value="D,D-DIPEPTIDE TRANSPORT SYSTEM PERMEASE PROTEIN DDPC-RELATED"/>
    <property type="match status" value="1"/>
</dbReference>
<evidence type="ECO:0000256" key="2">
    <source>
        <dbReference type="ARBA" id="ARBA00022448"/>
    </source>
</evidence>
<feature type="transmembrane region" description="Helical" evidence="9">
    <location>
        <begin position="170"/>
        <end position="189"/>
    </location>
</feature>
<evidence type="ECO:0000256" key="1">
    <source>
        <dbReference type="ARBA" id="ARBA00004651"/>
    </source>
</evidence>
<dbReference type="InterPro" id="IPR000515">
    <property type="entry name" value="MetI-like"/>
</dbReference>
<reference evidence="11 12" key="1">
    <citation type="submission" date="2019-12" db="EMBL/GenBank/DDBJ databases">
        <title>Rhizobium genotypes associated with high levels of biological nitrogen fixation by grain legumes in a temperate-maritime cropping system.</title>
        <authorList>
            <person name="Maluk M."/>
            <person name="Francesc Ferrando Molina F."/>
            <person name="Lopez Del Egido L."/>
            <person name="Lafos M."/>
            <person name="Langarica-Fuentes A."/>
            <person name="Gebre Yohannes G."/>
            <person name="Young M.W."/>
            <person name="Martin P."/>
            <person name="Gantlett R."/>
            <person name="Kenicer G."/>
            <person name="Hawes C."/>
            <person name="Begg G.S."/>
            <person name="Quilliam R.S."/>
            <person name="Squire G.R."/>
            <person name="Poole P.S."/>
            <person name="Young P.W."/>
            <person name="Iannetta P.M."/>
            <person name="James E.K."/>
        </authorList>
    </citation>
    <scope>NUCLEOTIDE SEQUENCE [LARGE SCALE GENOMIC DNA]</scope>
    <source>
        <strain evidence="11 12">JHI1118</strain>
    </source>
</reference>
<keyword evidence="2 9" id="KW-0813">Transport</keyword>
<dbReference type="AlphaFoldDB" id="A0A6L9TZF4"/>
<dbReference type="InterPro" id="IPR050366">
    <property type="entry name" value="BP-dependent_transpt_permease"/>
</dbReference>
<evidence type="ECO:0000256" key="4">
    <source>
        <dbReference type="ARBA" id="ARBA00022692"/>
    </source>
</evidence>
<dbReference type="GO" id="GO:0055085">
    <property type="term" value="P:transmembrane transport"/>
    <property type="evidence" value="ECO:0007669"/>
    <property type="project" value="InterPro"/>
</dbReference>
<feature type="domain" description="ABC transmembrane type-1" evidence="10">
    <location>
        <begin position="103"/>
        <end position="302"/>
    </location>
</feature>
<dbReference type="PROSITE" id="PS50928">
    <property type="entry name" value="ABC_TM1"/>
    <property type="match status" value="1"/>
</dbReference>
<evidence type="ECO:0000256" key="5">
    <source>
        <dbReference type="ARBA" id="ARBA00022856"/>
    </source>
</evidence>
<name>A0A6L9TZF4_9HYPH</name>
<evidence type="ECO:0000256" key="9">
    <source>
        <dbReference type="RuleBase" id="RU363032"/>
    </source>
</evidence>